<name>A0ABW4N289_9CAUL</name>
<dbReference type="EMBL" id="JBHUEY010000001">
    <property type="protein sequence ID" value="MFD1784031.1"/>
    <property type="molecule type" value="Genomic_DNA"/>
</dbReference>
<sequence length="127" mass="14390">MRHDRVLACAATGLLLAAPAQADAKCRFSYTPEFHETVVMPEVRRALEGELRDWDTASPTHSVRGRTVRVIVRMSERRLDIIDPPHFVVEIGNCGKGRVRAGLQEWDVALGMRRPTREERSRPGYLP</sequence>
<comment type="caution">
    <text evidence="2">The sequence shown here is derived from an EMBL/GenBank/DDBJ whole genome shotgun (WGS) entry which is preliminary data.</text>
</comment>
<keyword evidence="1" id="KW-0732">Signal</keyword>
<accession>A0ABW4N289</accession>
<feature type="chain" id="PRO_5045654829" evidence="1">
    <location>
        <begin position="23"/>
        <end position="127"/>
    </location>
</feature>
<gene>
    <name evidence="2" type="ORF">ACFSC0_11550</name>
</gene>
<dbReference type="Proteomes" id="UP001597237">
    <property type="component" value="Unassembled WGS sequence"/>
</dbReference>
<evidence type="ECO:0000256" key="1">
    <source>
        <dbReference type="SAM" id="SignalP"/>
    </source>
</evidence>
<evidence type="ECO:0000313" key="2">
    <source>
        <dbReference type="EMBL" id="MFD1784031.1"/>
    </source>
</evidence>
<feature type="signal peptide" evidence="1">
    <location>
        <begin position="1"/>
        <end position="22"/>
    </location>
</feature>
<dbReference type="RefSeq" id="WP_377282781.1">
    <property type="nucleotide sequence ID" value="NZ_JBHRSI010000008.1"/>
</dbReference>
<protein>
    <submittedName>
        <fullName evidence="2">Uncharacterized protein</fullName>
    </submittedName>
</protein>
<reference evidence="3" key="1">
    <citation type="journal article" date="2019" name="Int. J. Syst. Evol. Microbiol.">
        <title>The Global Catalogue of Microorganisms (GCM) 10K type strain sequencing project: providing services to taxonomists for standard genome sequencing and annotation.</title>
        <authorList>
            <consortium name="The Broad Institute Genomics Platform"/>
            <consortium name="The Broad Institute Genome Sequencing Center for Infectious Disease"/>
            <person name="Wu L."/>
            <person name="Ma J."/>
        </authorList>
    </citation>
    <scope>NUCLEOTIDE SEQUENCE [LARGE SCALE GENOMIC DNA]</scope>
    <source>
        <strain evidence="3">DFY28</strain>
    </source>
</reference>
<evidence type="ECO:0000313" key="3">
    <source>
        <dbReference type="Proteomes" id="UP001597237"/>
    </source>
</evidence>
<proteinExistence type="predicted"/>
<keyword evidence="3" id="KW-1185">Reference proteome</keyword>
<organism evidence="2 3">
    <name type="scientific">Phenylobacterium terrae</name>
    <dbReference type="NCBI Taxonomy" id="2665495"/>
    <lineage>
        <taxon>Bacteria</taxon>
        <taxon>Pseudomonadati</taxon>
        <taxon>Pseudomonadota</taxon>
        <taxon>Alphaproteobacteria</taxon>
        <taxon>Caulobacterales</taxon>
        <taxon>Caulobacteraceae</taxon>
        <taxon>Phenylobacterium</taxon>
    </lineage>
</organism>